<evidence type="ECO:0000313" key="2">
    <source>
        <dbReference type="Proteomes" id="UP000217895"/>
    </source>
</evidence>
<dbReference type="AlphaFoldDB" id="A0A1Z4JGU8"/>
<reference evidence="1 2" key="1">
    <citation type="submission" date="2017-06" db="EMBL/GenBank/DDBJ databases">
        <title>Genome sequencing of cyanobaciteial culture collection at National Institute for Environmental Studies (NIES).</title>
        <authorList>
            <person name="Hirose Y."/>
            <person name="Shimura Y."/>
            <person name="Fujisawa T."/>
            <person name="Nakamura Y."/>
            <person name="Kawachi M."/>
        </authorList>
    </citation>
    <scope>NUCLEOTIDE SEQUENCE [LARGE SCALE GENOMIC DNA]</scope>
    <source>
        <strain evidence="1 2">NIES-2135</strain>
    </source>
</reference>
<evidence type="ECO:0000313" key="1">
    <source>
        <dbReference type="EMBL" id="BAY55893.1"/>
    </source>
</evidence>
<organism evidence="1 2">
    <name type="scientific">Leptolyngbya boryana NIES-2135</name>
    <dbReference type="NCBI Taxonomy" id="1973484"/>
    <lineage>
        <taxon>Bacteria</taxon>
        <taxon>Bacillati</taxon>
        <taxon>Cyanobacteriota</taxon>
        <taxon>Cyanophyceae</taxon>
        <taxon>Leptolyngbyales</taxon>
        <taxon>Leptolyngbyaceae</taxon>
        <taxon>Leptolyngbya group</taxon>
        <taxon>Leptolyngbya</taxon>
    </lineage>
</organism>
<gene>
    <name evidence="1" type="ORF">NIES2135_27180</name>
</gene>
<name>A0A1Z4JGU8_LEPBY</name>
<dbReference type="Proteomes" id="UP000217895">
    <property type="component" value="Chromosome"/>
</dbReference>
<proteinExistence type="predicted"/>
<dbReference type="EMBL" id="AP018203">
    <property type="protein sequence ID" value="BAY55893.1"/>
    <property type="molecule type" value="Genomic_DNA"/>
</dbReference>
<protein>
    <submittedName>
        <fullName evidence="1">Uncharacterized protein</fullName>
    </submittedName>
</protein>
<accession>A0A1Z4JGU8</accession>
<sequence>MLYEITGTHNDWMMVHAASPEEAISEFEEHSPESMFLSIQEVRSTFEAVSISGERVKVIDRKYLTCWNRKQTKKRIVLHYKTSSELGCWVPADEFVRAEVVAA</sequence>
<keyword evidence="2" id="KW-1185">Reference proteome</keyword>